<dbReference type="eggNOG" id="ENOG502S38Y">
    <property type="taxonomic scope" value="Eukaryota"/>
</dbReference>
<dbReference type="OrthoDB" id="4181307at2759"/>
<gene>
    <name evidence="2" type="ORF">F503_06075</name>
</gene>
<evidence type="ECO:0000313" key="3">
    <source>
        <dbReference type="Proteomes" id="UP000016923"/>
    </source>
</evidence>
<name>S3DBM8_OPHP1</name>
<dbReference type="VEuPathDB" id="FungiDB:F503_06075"/>
<feature type="compositionally biased region" description="Low complexity" evidence="1">
    <location>
        <begin position="18"/>
        <end position="38"/>
    </location>
</feature>
<dbReference type="InterPro" id="IPR034443">
    <property type="entry name" value="PB1A10.08"/>
</dbReference>
<dbReference type="STRING" id="1262450.S3DBM8"/>
<feature type="compositionally biased region" description="Low complexity" evidence="1">
    <location>
        <begin position="138"/>
        <end position="147"/>
    </location>
</feature>
<dbReference type="EMBL" id="KE148146">
    <property type="protein sequence ID" value="EPE10980.1"/>
    <property type="molecule type" value="Genomic_DNA"/>
</dbReference>
<feature type="region of interest" description="Disordered" evidence="1">
    <location>
        <begin position="523"/>
        <end position="542"/>
    </location>
</feature>
<dbReference type="AlphaFoldDB" id="S3DBM8"/>
<evidence type="ECO:0000256" key="1">
    <source>
        <dbReference type="SAM" id="MobiDB-lite"/>
    </source>
</evidence>
<dbReference type="PANTHER" id="PTHR42051">
    <property type="entry name" value="MEIOTICALLY UP-REGULATED PROTEIN PB1A10.08"/>
    <property type="match status" value="1"/>
</dbReference>
<dbReference type="Proteomes" id="UP000016923">
    <property type="component" value="Unassembled WGS sequence"/>
</dbReference>
<feature type="region of interest" description="Disordered" evidence="1">
    <location>
        <begin position="1"/>
        <end position="217"/>
    </location>
</feature>
<feature type="compositionally biased region" description="Pro residues" evidence="1">
    <location>
        <begin position="39"/>
        <end position="60"/>
    </location>
</feature>
<sequence>MMSPRSFLVTRQQDRFSRSPSPSPAQSPSQSPRHSPRSSPRPSPRPSPLHSPAQSPPTPSPFSSLRRRDDDPSSWESLTANTPLKQHSNYTTTAPLTPAPMSVTATMPPRSGGHAGVRKPAKESKALYMPITPEKTPRSSPATSASTLAHEERPTTPTSPVQIPVKAARHETAHAHKTKHRHHQNADSRRGPRNGQPQPWSTGPSRRASRDIHSPDAIPPSVAALLAVTSIPPPRPYRSLRQSRNNSGDHLSEKRMTVNSIIERAQEAEQEFSLSLSKSPLDVLLTAPEDLEDEDDMSIVSDSTMEPGLSTRAVSLESMPSLSDSFATGTISSCDSPFTPVRNLRGRKARPTRKSMTPISSPPGERCNSDPLSVPSIDGDSDSDAELDGLDFRVFQSPDPLAKTTEARFPLQPLKSAFKSNLTASLRALRNAARSFSNLNLTSSIPPEDFLTRSILTIDPRIPYTDERRPPPLEEEPSAALRRYLNPTAGVHIDPRTSAAQLLSSAMASASLAPFPPNAASANGGGNGGAAAGSTSSSRSAFTASIQMQTYRVHRSKNAPSSRSPGSPGSSSASSGNGTGKSAPVCGNIDDRQFPGPRQRELRENSDFIRIAVMEMAMRRVGKLDDRKPGRARLALPPRKMAGKPYVVGLDGVPARWIGVISD</sequence>
<feature type="compositionally biased region" description="Basic residues" evidence="1">
    <location>
        <begin position="344"/>
        <end position="353"/>
    </location>
</feature>
<feature type="compositionally biased region" description="Polar residues" evidence="1">
    <location>
        <begin position="195"/>
        <end position="204"/>
    </location>
</feature>
<evidence type="ECO:0000313" key="2">
    <source>
        <dbReference type="EMBL" id="EPE10980.1"/>
    </source>
</evidence>
<accession>S3DBM8</accession>
<feature type="compositionally biased region" description="Polar residues" evidence="1">
    <location>
        <begin position="75"/>
        <end position="95"/>
    </location>
</feature>
<feature type="region of interest" description="Disordered" evidence="1">
    <location>
        <begin position="337"/>
        <end position="385"/>
    </location>
</feature>
<feature type="region of interest" description="Disordered" evidence="1">
    <location>
        <begin position="232"/>
        <end position="252"/>
    </location>
</feature>
<organism evidence="2 3">
    <name type="scientific">Ophiostoma piceae (strain UAMH 11346)</name>
    <name type="common">Sap stain fungus</name>
    <dbReference type="NCBI Taxonomy" id="1262450"/>
    <lineage>
        <taxon>Eukaryota</taxon>
        <taxon>Fungi</taxon>
        <taxon>Dikarya</taxon>
        <taxon>Ascomycota</taxon>
        <taxon>Pezizomycotina</taxon>
        <taxon>Sordariomycetes</taxon>
        <taxon>Sordariomycetidae</taxon>
        <taxon>Ophiostomatales</taxon>
        <taxon>Ophiostomataceae</taxon>
        <taxon>Ophiostoma</taxon>
    </lineage>
</organism>
<feature type="compositionally biased region" description="Low complexity" evidence="1">
    <location>
        <begin position="532"/>
        <end position="542"/>
    </location>
</feature>
<feature type="compositionally biased region" description="Polar residues" evidence="1">
    <location>
        <begin position="240"/>
        <end position="249"/>
    </location>
</feature>
<protein>
    <submittedName>
        <fullName evidence="2">Uncharacterized protein</fullName>
    </submittedName>
</protein>
<keyword evidence="3" id="KW-1185">Reference proteome</keyword>
<proteinExistence type="predicted"/>
<dbReference type="PANTHER" id="PTHR42051:SF1">
    <property type="entry name" value="MEIOTICALLY UP-REGULATED PROTEIN PB1A10.08"/>
    <property type="match status" value="1"/>
</dbReference>
<feature type="compositionally biased region" description="Basic and acidic residues" evidence="1">
    <location>
        <begin position="589"/>
        <end position="602"/>
    </location>
</feature>
<feature type="compositionally biased region" description="Low complexity" evidence="1">
    <location>
        <begin position="559"/>
        <end position="583"/>
    </location>
</feature>
<dbReference type="HOGENOM" id="CLU_023951_1_0_1"/>
<feature type="region of interest" description="Disordered" evidence="1">
    <location>
        <begin position="550"/>
        <end position="602"/>
    </location>
</feature>
<dbReference type="OMA" id="IQMQTYR"/>
<reference evidence="2 3" key="1">
    <citation type="journal article" date="2013" name="BMC Genomics">
        <title>The genome and transcriptome of the pine saprophyte Ophiostoma piceae, and a comparison with the bark beetle-associated pine pathogen Grosmannia clavigera.</title>
        <authorList>
            <person name="Haridas S."/>
            <person name="Wang Y."/>
            <person name="Lim L."/>
            <person name="Massoumi Alamouti S."/>
            <person name="Jackman S."/>
            <person name="Docking R."/>
            <person name="Robertson G."/>
            <person name="Birol I."/>
            <person name="Bohlmann J."/>
            <person name="Breuil C."/>
        </authorList>
    </citation>
    <scope>NUCLEOTIDE SEQUENCE [LARGE SCALE GENOMIC DNA]</scope>
    <source>
        <strain evidence="2 3">UAMH 11346</strain>
    </source>
</reference>